<sequence>MEHEEVVEPYVIILDPRDLNSIIQAVKADTPSSSRQTSAAYLFKREGFGRQYEFNSSPVRNVFRTYTVVKTSRPLYPK</sequence>
<organism evidence="2 3">
    <name type="scientific">Heligmosomoides polygyrus</name>
    <name type="common">Parasitic roundworm</name>
    <dbReference type="NCBI Taxonomy" id="6339"/>
    <lineage>
        <taxon>Eukaryota</taxon>
        <taxon>Metazoa</taxon>
        <taxon>Ecdysozoa</taxon>
        <taxon>Nematoda</taxon>
        <taxon>Chromadorea</taxon>
        <taxon>Rhabditida</taxon>
        <taxon>Rhabditina</taxon>
        <taxon>Rhabditomorpha</taxon>
        <taxon>Strongyloidea</taxon>
        <taxon>Heligmosomidae</taxon>
        <taxon>Heligmosomoides</taxon>
    </lineage>
</organism>
<proteinExistence type="predicted"/>
<keyword evidence="2" id="KW-1185">Reference proteome</keyword>
<name>A0A183F6B9_HELPZ</name>
<gene>
    <name evidence="1" type="ORF">HPBE_LOCUS1712</name>
</gene>
<reference evidence="3" key="2">
    <citation type="submission" date="2019-09" db="UniProtKB">
        <authorList>
            <consortium name="WormBaseParasite"/>
        </authorList>
    </citation>
    <scope>IDENTIFICATION</scope>
</reference>
<evidence type="ECO:0000313" key="3">
    <source>
        <dbReference type="WBParaSite" id="HPBE_0000171101-mRNA-1"/>
    </source>
</evidence>
<protein>
    <submittedName>
        <fullName evidence="3">Protein kinase domain-containing protein</fullName>
    </submittedName>
</protein>
<evidence type="ECO:0000313" key="1">
    <source>
        <dbReference type="EMBL" id="VDO20880.1"/>
    </source>
</evidence>
<dbReference type="AlphaFoldDB" id="A0A183F6B9"/>
<accession>A0A3P7TFV8</accession>
<dbReference type="EMBL" id="UZAH01002073">
    <property type="protein sequence ID" value="VDO20880.1"/>
    <property type="molecule type" value="Genomic_DNA"/>
</dbReference>
<dbReference type="Proteomes" id="UP000050761">
    <property type="component" value="Unassembled WGS sequence"/>
</dbReference>
<accession>A0A183F6B9</accession>
<reference evidence="1 2" key="1">
    <citation type="submission" date="2018-11" db="EMBL/GenBank/DDBJ databases">
        <authorList>
            <consortium name="Pathogen Informatics"/>
        </authorList>
    </citation>
    <scope>NUCLEOTIDE SEQUENCE [LARGE SCALE GENOMIC DNA]</scope>
</reference>
<evidence type="ECO:0000313" key="2">
    <source>
        <dbReference type="Proteomes" id="UP000050761"/>
    </source>
</evidence>
<dbReference type="OrthoDB" id="5872495at2759"/>
<dbReference type="WBParaSite" id="HPBE_0000171101-mRNA-1">
    <property type="protein sequence ID" value="HPBE_0000171101-mRNA-1"/>
    <property type="gene ID" value="HPBE_0000171101"/>
</dbReference>